<reference evidence="1" key="1">
    <citation type="submission" date="2020-06" db="EMBL/GenBank/DDBJ databases">
        <authorList>
            <consortium name="Plant Systems Biology data submission"/>
        </authorList>
    </citation>
    <scope>NUCLEOTIDE SEQUENCE</scope>
    <source>
        <strain evidence="1">D6</strain>
    </source>
</reference>
<gene>
    <name evidence="1" type="ORF">SEMRO_60_G034600.1</name>
</gene>
<dbReference type="AlphaFoldDB" id="A0A9N8H4E0"/>
<proteinExistence type="predicted"/>
<accession>A0A9N8H4E0</accession>
<protein>
    <submittedName>
        <fullName evidence="1">Epimerase dehydratase</fullName>
    </submittedName>
</protein>
<dbReference type="Proteomes" id="UP001153069">
    <property type="component" value="Unassembled WGS sequence"/>
</dbReference>
<evidence type="ECO:0000313" key="1">
    <source>
        <dbReference type="EMBL" id="CAB9499407.1"/>
    </source>
</evidence>
<dbReference type="EMBL" id="CAICTM010000059">
    <property type="protein sequence ID" value="CAB9499407.1"/>
    <property type="molecule type" value="Genomic_DNA"/>
</dbReference>
<evidence type="ECO:0000313" key="2">
    <source>
        <dbReference type="Proteomes" id="UP001153069"/>
    </source>
</evidence>
<comment type="caution">
    <text evidence="1">The sequence shown here is derived from an EMBL/GenBank/DDBJ whole genome shotgun (WGS) entry which is preliminary data.</text>
</comment>
<name>A0A9N8H4E0_9STRA</name>
<keyword evidence="2" id="KW-1185">Reference proteome</keyword>
<sequence length="159" mass="16933">MPLEKPKQSNSLPKALHFSVVPITHKTSVSRLPTKGLDSALCEWGPSSLSTVVEALANLEKQVLELDNADGDISGIVLRYGHFYGPATSTFQAISKGKRGVYTVVDDCPVSAAGWVTKHAMIVVAASAPPEISKDAAEKNLDPFTCYFMTEQKGVGLGS</sequence>
<organism evidence="1 2">
    <name type="scientific">Seminavis robusta</name>
    <dbReference type="NCBI Taxonomy" id="568900"/>
    <lineage>
        <taxon>Eukaryota</taxon>
        <taxon>Sar</taxon>
        <taxon>Stramenopiles</taxon>
        <taxon>Ochrophyta</taxon>
        <taxon>Bacillariophyta</taxon>
        <taxon>Bacillariophyceae</taxon>
        <taxon>Bacillariophycidae</taxon>
        <taxon>Naviculales</taxon>
        <taxon>Naviculaceae</taxon>
        <taxon>Seminavis</taxon>
    </lineage>
</organism>